<dbReference type="KEGG" id="ngr:NAEGRDRAFT_57969"/>
<dbReference type="GeneID" id="8848933"/>
<dbReference type="InParanoid" id="D2VEG4"/>
<keyword evidence="2" id="KW-1133">Transmembrane helix</keyword>
<sequence length="665" mass="75246">MPSPHNNGEAVIGANNTSATSATSSAPNDQYHNSSSNNQQTNTILPQQEVTTTTTTSLTTKQALKSSVLMTTTTAVVLNGTNNVTPTINTHTSVSSTSSTSINPASASSAMKHHQQQQLSNSSNNARPRTHSNPHAFSYRTSHHQQHYGTNSRDNFFSNLLSSISTDSNGSSRKKEFKQSITLLRNFIVRSRNAIFLVLLLLCVIASLLFVYNLRSGVFTKIQNTITTSVDDSMDSLEEATTIYDHSTYDGSLIANRHHQEPVSKSTWESLQSSDPRTDKLVMGVDEQPQEKKKKNKKKVIQSQTEEEQTPPTTTTISEQNPKLMMENNKATKTTTPIQPEGGVKTEDIKPLPYIKPLNHHDIPLPTRKPTPQEENEINTDFKIDHIYVINLKIREDRRQKSIRRLNTLGGIFSNYTFFEPVFGEALTDQDIFNHVSITTYKAILEGRSLDYQLSTKGGVGCYLTHTNIWKDMIEKGYERILIFEDDFEITSPYDEIMTYFSHLPKKFDVAFMYFSLFPGSGEFERYNDYWMTTTATRVYGAASYIINRGAAEKLLEKAFPIDLQLDAFINHYVTFTGGLRLYSSKLLFGHEITELFKTNVQDYCWKCIANNLMDNFLSVELVFNVFLIMIAVVVVLVLYVKFFSKILARKHGKQDRLAEWAHDE</sequence>
<feature type="compositionally biased region" description="Low complexity" evidence="1">
    <location>
        <begin position="87"/>
        <end position="109"/>
    </location>
</feature>
<reference evidence="4 5" key="1">
    <citation type="journal article" date="2010" name="Cell">
        <title>The genome of Naegleria gruberi illuminates early eukaryotic versatility.</title>
        <authorList>
            <person name="Fritz-Laylin L.K."/>
            <person name="Prochnik S.E."/>
            <person name="Ginger M.L."/>
            <person name="Dacks J.B."/>
            <person name="Carpenter M.L."/>
            <person name="Field M.C."/>
            <person name="Kuo A."/>
            <person name="Paredez A."/>
            <person name="Chapman J."/>
            <person name="Pham J."/>
            <person name="Shu S."/>
            <person name="Neupane R."/>
            <person name="Cipriano M."/>
            <person name="Mancuso J."/>
            <person name="Tu H."/>
            <person name="Salamov A."/>
            <person name="Lindquist E."/>
            <person name="Shapiro H."/>
            <person name="Lucas S."/>
            <person name="Grigoriev I.V."/>
            <person name="Cande W.Z."/>
            <person name="Fulton C."/>
            <person name="Rokhsar D.S."/>
            <person name="Dawson S.C."/>
        </authorList>
    </citation>
    <scope>NUCLEOTIDE SEQUENCE [LARGE SCALE GENOMIC DNA]</scope>
    <source>
        <strain evidence="4 5">NEG-M</strain>
    </source>
</reference>
<evidence type="ECO:0000259" key="3">
    <source>
        <dbReference type="Pfam" id="PF01755"/>
    </source>
</evidence>
<feature type="domain" description="Glycosyl transferase family 25" evidence="3">
    <location>
        <begin position="385"/>
        <end position="569"/>
    </location>
</feature>
<dbReference type="Proteomes" id="UP000006671">
    <property type="component" value="Unassembled WGS sequence"/>
</dbReference>
<evidence type="ECO:0000313" key="5">
    <source>
        <dbReference type="Proteomes" id="UP000006671"/>
    </source>
</evidence>
<dbReference type="CDD" id="cd06532">
    <property type="entry name" value="Glyco_transf_25"/>
    <property type="match status" value="1"/>
</dbReference>
<protein>
    <submittedName>
        <fullName evidence="4">Predicted protein</fullName>
    </submittedName>
</protein>
<feature type="transmembrane region" description="Helical" evidence="2">
    <location>
        <begin position="194"/>
        <end position="214"/>
    </location>
</feature>
<dbReference type="RefSeq" id="XP_002677539.1">
    <property type="nucleotide sequence ID" value="XM_002677493.1"/>
</dbReference>
<dbReference type="OrthoDB" id="47375at2759"/>
<dbReference type="EMBL" id="GG738866">
    <property type="protein sequence ID" value="EFC44795.1"/>
    <property type="molecule type" value="Genomic_DNA"/>
</dbReference>
<feature type="compositionally biased region" description="Low complexity" evidence="1">
    <location>
        <begin position="14"/>
        <end position="26"/>
    </location>
</feature>
<feature type="region of interest" description="Disordered" evidence="1">
    <location>
        <begin position="1"/>
        <end position="44"/>
    </location>
</feature>
<dbReference type="Pfam" id="PF01755">
    <property type="entry name" value="Glyco_transf_25"/>
    <property type="match status" value="1"/>
</dbReference>
<keyword evidence="2" id="KW-0812">Transmembrane</keyword>
<organism evidence="5">
    <name type="scientific">Naegleria gruberi</name>
    <name type="common">Amoeba</name>
    <dbReference type="NCBI Taxonomy" id="5762"/>
    <lineage>
        <taxon>Eukaryota</taxon>
        <taxon>Discoba</taxon>
        <taxon>Heterolobosea</taxon>
        <taxon>Tetramitia</taxon>
        <taxon>Eutetramitia</taxon>
        <taxon>Vahlkampfiidae</taxon>
        <taxon>Naegleria</taxon>
    </lineage>
</organism>
<feature type="region of interest" description="Disordered" evidence="1">
    <location>
        <begin position="259"/>
        <end position="325"/>
    </location>
</feature>
<feature type="compositionally biased region" description="Polar residues" evidence="1">
    <location>
        <begin position="263"/>
        <end position="275"/>
    </location>
</feature>
<gene>
    <name evidence="4" type="ORF">NAEGRDRAFT_57969</name>
</gene>
<dbReference type="STRING" id="5762.D2VEG4"/>
<evidence type="ECO:0000256" key="1">
    <source>
        <dbReference type="SAM" id="MobiDB-lite"/>
    </source>
</evidence>
<name>D2VEG4_NAEGR</name>
<feature type="compositionally biased region" description="Low complexity" evidence="1">
    <location>
        <begin position="33"/>
        <end position="43"/>
    </location>
</feature>
<keyword evidence="5" id="KW-1185">Reference proteome</keyword>
<feature type="region of interest" description="Disordered" evidence="1">
    <location>
        <begin position="355"/>
        <end position="374"/>
    </location>
</feature>
<evidence type="ECO:0000313" key="4">
    <source>
        <dbReference type="EMBL" id="EFC44795.1"/>
    </source>
</evidence>
<dbReference type="InterPro" id="IPR002654">
    <property type="entry name" value="Glyco_trans_25"/>
</dbReference>
<feature type="transmembrane region" description="Helical" evidence="2">
    <location>
        <begin position="622"/>
        <end position="641"/>
    </location>
</feature>
<feature type="compositionally biased region" description="Low complexity" evidence="1">
    <location>
        <begin position="116"/>
        <end position="125"/>
    </location>
</feature>
<feature type="compositionally biased region" description="Low complexity" evidence="1">
    <location>
        <begin position="310"/>
        <end position="320"/>
    </location>
</feature>
<dbReference type="AlphaFoldDB" id="D2VEG4"/>
<proteinExistence type="predicted"/>
<keyword evidence="2" id="KW-0472">Membrane</keyword>
<dbReference type="OMA" id="EFERYND"/>
<feature type="region of interest" description="Disordered" evidence="1">
    <location>
        <begin position="81"/>
        <end position="148"/>
    </location>
</feature>
<accession>D2VEG4</accession>
<dbReference type="eggNOG" id="KOG4179">
    <property type="taxonomic scope" value="Eukaryota"/>
</dbReference>
<evidence type="ECO:0000256" key="2">
    <source>
        <dbReference type="SAM" id="Phobius"/>
    </source>
</evidence>
<dbReference type="VEuPathDB" id="AmoebaDB:NAEGRDRAFT_57969"/>